<comment type="caution">
    <text evidence="3">The sequence shown here is derived from an EMBL/GenBank/DDBJ whole genome shotgun (WGS) entry which is preliminary data.</text>
</comment>
<dbReference type="EMBL" id="RCMI01000177">
    <property type="protein sequence ID" value="KAG2927839.1"/>
    <property type="molecule type" value="Genomic_DNA"/>
</dbReference>
<proteinExistence type="predicted"/>
<evidence type="ECO:0000313" key="3">
    <source>
        <dbReference type="EMBL" id="KAG2945215.1"/>
    </source>
</evidence>
<sequence>MAELKARIPIEARDYVVGEGELYAYVLDKGKCATLPEYSKLMEAAW</sequence>
<evidence type="ECO:0000313" key="1">
    <source>
        <dbReference type="EMBL" id="KAG2860063.1"/>
    </source>
</evidence>
<dbReference type="Proteomes" id="UP000774804">
    <property type="component" value="Unassembled WGS sequence"/>
</dbReference>
<organism evidence="3 5">
    <name type="scientific">Phytophthora cactorum</name>
    <dbReference type="NCBI Taxonomy" id="29920"/>
    <lineage>
        <taxon>Eukaryota</taxon>
        <taxon>Sar</taxon>
        <taxon>Stramenopiles</taxon>
        <taxon>Oomycota</taxon>
        <taxon>Peronosporomycetes</taxon>
        <taxon>Peronosporales</taxon>
        <taxon>Peronosporaceae</taxon>
        <taxon>Phytophthora</taxon>
    </lineage>
</organism>
<dbReference type="Proteomes" id="UP000735874">
    <property type="component" value="Unassembled WGS sequence"/>
</dbReference>
<protein>
    <submittedName>
        <fullName evidence="3">Uncharacterized protein</fullName>
    </submittedName>
</protein>
<gene>
    <name evidence="1" type="ORF">PC113_g8385</name>
    <name evidence="2" type="ORF">PC115_g7385</name>
    <name evidence="3" type="ORF">PC117_g8647</name>
    <name evidence="4" type="ORF">PC118_g7495</name>
</gene>
<dbReference type="EMBL" id="RCML01000179">
    <property type="protein sequence ID" value="KAG2987043.1"/>
    <property type="molecule type" value="Genomic_DNA"/>
</dbReference>
<evidence type="ECO:0000313" key="4">
    <source>
        <dbReference type="EMBL" id="KAG2987043.1"/>
    </source>
</evidence>
<reference evidence="3" key="1">
    <citation type="submission" date="2018-10" db="EMBL/GenBank/DDBJ databases">
        <title>Effector identification in a new, highly contiguous assembly of the strawberry crown rot pathogen Phytophthora cactorum.</title>
        <authorList>
            <person name="Armitage A.D."/>
            <person name="Nellist C.F."/>
            <person name="Bates H."/>
            <person name="Vickerstaff R.J."/>
            <person name="Harrison R.J."/>
        </authorList>
    </citation>
    <scope>NUCLEOTIDE SEQUENCE</scope>
    <source>
        <strain evidence="1">15-7</strain>
        <strain evidence="2">4032</strain>
        <strain evidence="3">4040</strain>
        <strain evidence="4">P415</strain>
    </source>
</reference>
<dbReference type="AlphaFoldDB" id="A0A8T1DUL7"/>
<evidence type="ECO:0000313" key="2">
    <source>
        <dbReference type="EMBL" id="KAG2927839.1"/>
    </source>
</evidence>
<name>A0A8T1DUL7_9STRA</name>
<dbReference type="EMBL" id="RCMK01000189">
    <property type="protein sequence ID" value="KAG2945215.1"/>
    <property type="molecule type" value="Genomic_DNA"/>
</dbReference>
<dbReference type="Proteomes" id="UP000736787">
    <property type="component" value="Unassembled WGS sequence"/>
</dbReference>
<accession>A0A8T1DUL7</accession>
<evidence type="ECO:0000313" key="5">
    <source>
        <dbReference type="Proteomes" id="UP000736787"/>
    </source>
</evidence>
<dbReference type="Proteomes" id="UP000697107">
    <property type="component" value="Unassembled WGS sequence"/>
</dbReference>
<dbReference type="EMBL" id="RCMG01000195">
    <property type="protein sequence ID" value="KAG2860063.1"/>
    <property type="molecule type" value="Genomic_DNA"/>
</dbReference>